<dbReference type="InterPro" id="IPR053032">
    <property type="entry name" value="BAH_domain-containing"/>
</dbReference>
<feature type="compositionally biased region" description="Polar residues" evidence="1">
    <location>
        <begin position="279"/>
        <end position="288"/>
    </location>
</feature>
<dbReference type="Proteomes" id="UP001307889">
    <property type="component" value="Chromosome 12"/>
</dbReference>
<feature type="compositionally biased region" description="Low complexity" evidence="1">
    <location>
        <begin position="289"/>
        <end position="298"/>
    </location>
</feature>
<dbReference type="InterPro" id="IPR001025">
    <property type="entry name" value="BAH_dom"/>
</dbReference>
<feature type="region of interest" description="Disordered" evidence="1">
    <location>
        <begin position="256"/>
        <end position="298"/>
    </location>
</feature>
<dbReference type="SMART" id="SM00439">
    <property type="entry name" value="BAH"/>
    <property type="match status" value="1"/>
</dbReference>
<name>A0ABN7B8P7_9HEMI</name>
<dbReference type="EMBL" id="AP028920">
    <property type="protein sequence ID" value="BET00761.1"/>
    <property type="molecule type" value="Genomic_DNA"/>
</dbReference>
<evidence type="ECO:0000313" key="3">
    <source>
        <dbReference type="EMBL" id="BET00761.1"/>
    </source>
</evidence>
<dbReference type="Gene3D" id="2.30.30.490">
    <property type="match status" value="1"/>
</dbReference>
<feature type="region of interest" description="Disordered" evidence="1">
    <location>
        <begin position="144"/>
        <end position="206"/>
    </location>
</feature>
<dbReference type="Pfam" id="PF01426">
    <property type="entry name" value="BAH"/>
    <property type="match status" value="1"/>
</dbReference>
<keyword evidence="4" id="KW-1185">Reference proteome</keyword>
<feature type="domain" description="BAH" evidence="2">
    <location>
        <begin position="644"/>
        <end position="795"/>
    </location>
</feature>
<accession>A0ABN7B8P7</accession>
<feature type="compositionally biased region" description="Pro residues" evidence="1">
    <location>
        <begin position="78"/>
        <end position="108"/>
    </location>
</feature>
<feature type="compositionally biased region" description="Polar residues" evidence="1">
    <location>
        <begin position="258"/>
        <end position="271"/>
    </location>
</feature>
<dbReference type="PANTHER" id="PTHR46576:SF1">
    <property type="entry name" value="BROMO ADJACENT HOMOLOGY DOMAIN-CONTAINING 1 PROTEIN"/>
    <property type="match status" value="1"/>
</dbReference>
<dbReference type="PANTHER" id="PTHR46576">
    <property type="entry name" value="BROMO ADJACENT HOMOLOGY DOMAIN-CONTAINING 1 PROTEIN"/>
    <property type="match status" value="1"/>
</dbReference>
<sequence>MKPPAEDELCEERPYFPNGHYNAGYYQPAGPLISHHYHAGASSSSTSLPAVIAPPPQGLSSKGSPGPPTEQTSTSRPPGEPPSDPPPPPPPQEYRPPPPPFASPGYPPPPPHHNYYPYLQPPYQECYNPYLKYSPHPGFRRTYWPGHGGSPSAGGPSSGPMVSGGPDSYHGGHGGPPGGGPIEPYPPPHHHQVPPGPPQPAAYYYPHAGPHPPPTCYSHPAPLRAPLFMPDSSYQACPCPSMSTFPKNVLTGPLTGASKGSVQTQAQNSAAQMGGDQPAQAQLQSTQSAHGVAQGGPAAAQPNVALALTLETNNPLRGPPSPARGSAGLPTPASPALSTAQQPTSWSPPVLPPETKPVTKQEPCDEIKRSTERSPPPPLTLVADEPQPPVLENQLQAAQRRPRPPKRKPSIERQVSPVPDENLEPPVLEDSKPILLAEPDPVEIVQPKRRRSATPLRSKSEPAKAGTRQSKKPGEKLAQNPEKKAKLQPEVQEAKPVCNGHSKATLKILDSQKKNGLVEKPAAKATVQKMLLKNSSPNSQAITAPVKAAIAPKAVAQTKAPAALKGKNCKAKAVKSEPKKACKKMAKKASLALPHPARNHLKGLKWSNGWSWEGEGFKARVFLAGDESPVYRKCYQAMRHVEGDIICPMDCILLKSGPRKQQLPFIAKVASLWENPDDGEMMISLLWYYRPEHTDQGRQPLQPDDEVFASRHRDTNSVACIEDKCYVLTFNEYCRYKKSLRAADYGVSLDRNRMVPLADSYPRSRRLPPGRIAKELLFFCRKVYDFRTKRLQKNPAKC</sequence>
<feature type="compositionally biased region" description="Polar residues" evidence="1">
    <location>
        <begin position="336"/>
        <end position="347"/>
    </location>
</feature>
<feature type="region of interest" description="Disordered" evidence="1">
    <location>
        <begin position="1"/>
        <end position="108"/>
    </location>
</feature>
<dbReference type="PROSITE" id="PS51038">
    <property type="entry name" value="BAH"/>
    <property type="match status" value="1"/>
</dbReference>
<feature type="compositionally biased region" description="Low complexity" evidence="1">
    <location>
        <begin position="39"/>
        <end position="50"/>
    </location>
</feature>
<evidence type="ECO:0000313" key="4">
    <source>
        <dbReference type="Proteomes" id="UP001307889"/>
    </source>
</evidence>
<feature type="compositionally biased region" description="Basic and acidic residues" evidence="1">
    <location>
        <begin position="357"/>
        <end position="372"/>
    </location>
</feature>
<reference evidence="3 4" key="1">
    <citation type="submission" date="2023-09" db="EMBL/GenBank/DDBJ databases">
        <title>Nesidiocoris tenuis whole genome shotgun sequence.</title>
        <authorList>
            <person name="Shibata T."/>
            <person name="Shimoda M."/>
            <person name="Kobayashi T."/>
            <person name="Uehara T."/>
        </authorList>
    </citation>
    <scope>NUCLEOTIDE SEQUENCE [LARGE SCALE GENOMIC DNA]</scope>
    <source>
        <strain evidence="3 4">Japan</strain>
    </source>
</reference>
<evidence type="ECO:0000256" key="1">
    <source>
        <dbReference type="SAM" id="MobiDB-lite"/>
    </source>
</evidence>
<feature type="compositionally biased region" description="Polar residues" evidence="1">
    <location>
        <begin position="58"/>
        <end position="76"/>
    </location>
</feature>
<protein>
    <submittedName>
        <fullName evidence="3">Bromo adjacent homology domain containing 1</fullName>
    </submittedName>
</protein>
<feature type="compositionally biased region" description="Acidic residues" evidence="1">
    <location>
        <begin position="1"/>
        <end position="10"/>
    </location>
</feature>
<feature type="compositionally biased region" description="Gly residues" evidence="1">
    <location>
        <begin position="171"/>
        <end position="181"/>
    </location>
</feature>
<organism evidence="3 4">
    <name type="scientific">Nesidiocoris tenuis</name>
    <dbReference type="NCBI Taxonomy" id="355587"/>
    <lineage>
        <taxon>Eukaryota</taxon>
        <taxon>Metazoa</taxon>
        <taxon>Ecdysozoa</taxon>
        <taxon>Arthropoda</taxon>
        <taxon>Hexapoda</taxon>
        <taxon>Insecta</taxon>
        <taxon>Pterygota</taxon>
        <taxon>Neoptera</taxon>
        <taxon>Paraneoptera</taxon>
        <taxon>Hemiptera</taxon>
        <taxon>Heteroptera</taxon>
        <taxon>Panheteroptera</taxon>
        <taxon>Cimicomorpha</taxon>
        <taxon>Miridae</taxon>
        <taxon>Dicyphina</taxon>
        <taxon>Nesidiocoris</taxon>
    </lineage>
</organism>
<proteinExistence type="predicted"/>
<feature type="region of interest" description="Disordered" evidence="1">
    <location>
        <begin position="312"/>
        <end position="493"/>
    </location>
</feature>
<feature type="compositionally biased region" description="Low complexity" evidence="1">
    <location>
        <begin position="153"/>
        <end position="169"/>
    </location>
</feature>
<gene>
    <name evidence="3" type="ORF">NTJ_13577</name>
</gene>
<dbReference type="InterPro" id="IPR043151">
    <property type="entry name" value="BAH_sf"/>
</dbReference>
<evidence type="ECO:0000259" key="2">
    <source>
        <dbReference type="PROSITE" id="PS51038"/>
    </source>
</evidence>